<organism evidence="2 3">
    <name type="scientific">Solanum stoloniferum</name>
    <dbReference type="NCBI Taxonomy" id="62892"/>
    <lineage>
        <taxon>Eukaryota</taxon>
        <taxon>Viridiplantae</taxon>
        <taxon>Streptophyta</taxon>
        <taxon>Embryophyta</taxon>
        <taxon>Tracheophyta</taxon>
        <taxon>Spermatophyta</taxon>
        <taxon>Magnoliopsida</taxon>
        <taxon>eudicotyledons</taxon>
        <taxon>Gunneridae</taxon>
        <taxon>Pentapetalae</taxon>
        <taxon>asterids</taxon>
        <taxon>lamiids</taxon>
        <taxon>Solanales</taxon>
        <taxon>Solanaceae</taxon>
        <taxon>Solanoideae</taxon>
        <taxon>Solaneae</taxon>
        <taxon>Solanum</taxon>
    </lineage>
</organism>
<dbReference type="Proteomes" id="UP001627284">
    <property type="component" value="Unassembled WGS sequence"/>
</dbReference>
<name>A0ABD2TQV2_9SOLN</name>
<reference evidence="2 3" key="1">
    <citation type="submission" date="2024-05" db="EMBL/GenBank/DDBJ databases">
        <title>De novo assembly of an allotetraploid wild potato.</title>
        <authorList>
            <person name="Hosaka A.J."/>
        </authorList>
    </citation>
    <scope>NUCLEOTIDE SEQUENCE [LARGE SCALE GENOMIC DNA]</scope>
    <source>
        <tissue evidence="2">Young leaves</tissue>
    </source>
</reference>
<evidence type="ECO:0000313" key="3">
    <source>
        <dbReference type="Proteomes" id="UP001627284"/>
    </source>
</evidence>
<evidence type="ECO:0000313" key="2">
    <source>
        <dbReference type="EMBL" id="KAL3358658.1"/>
    </source>
</evidence>
<proteinExistence type="predicted"/>
<dbReference type="EMBL" id="JBJKTR010000009">
    <property type="protein sequence ID" value="KAL3358658.1"/>
    <property type="molecule type" value="Genomic_DNA"/>
</dbReference>
<feature type="compositionally biased region" description="Low complexity" evidence="1">
    <location>
        <begin position="22"/>
        <end position="34"/>
    </location>
</feature>
<gene>
    <name evidence="2" type="ORF">AABB24_015655</name>
</gene>
<accession>A0ABD2TQV2</accession>
<comment type="caution">
    <text evidence="2">The sequence shown here is derived from an EMBL/GenBank/DDBJ whole genome shotgun (WGS) entry which is preliminary data.</text>
</comment>
<feature type="region of interest" description="Disordered" evidence="1">
    <location>
        <begin position="13"/>
        <end position="34"/>
    </location>
</feature>
<sequence length="102" mass="11766">MYVLHLLSRRISTQQQQPRPEPVLVSSSLSPLDVSQSPRFKLPCSELNGQHLKFVENCTIWYNFELVTLSLEEKFLNLIFQIHPLPPSNFILPFIHSLSFSG</sequence>
<dbReference type="AlphaFoldDB" id="A0ABD2TQV2"/>
<keyword evidence="3" id="KW-1185">Reference proteome</keyword>
<evidence type="ECO:0000256" key="1">
    <source>
        <dbReference type="SAM" id="MobiDB-lite"/>
    </source>
</evidence>
<protein>
    <submittedName>
        <fullName evidence="2">Uncharacterized protein</fullName>
    </submittedName>
</protein>